<dbReference type="EMBL" id="JAEFCI010005015">
    <property type="protein sequence ID" value="KAG5460581.1"/>
    <property type="molecule type" value="Genomic_DNA"/>
</dbReference>
<dbReference type="GO" id="GO:0006633">
    <property type="term" value="P:fatty acid biosynthetic process"/>
    <property type="evidence" value="ECO:0007669"/>
    <property type="project" value="InterPro"/>
</dbReference>
<dbReference type="InterPro" id="IPR049076">
    <property type="entry name" value="ACCA"/>
</dbReference>
<proteinExistence type="predicted"/>
<gene>
    <name evidence="2" type="ORF">BJ554DRAFT_7354</name>
</gene>
<dbReference type="Pfam" id="PF08326">
    <property type="entry name" value="ACC_central"/>
    <property type="match status" value="1"/>
</dbReference>
<dbReference type="GO" id="GO:0005739">
    <property type="term" value="C:mitochondrion"/>
    <property type="evidence" value="ECO:0007669"/>
    <property type="project" value="TreeGrafter"/>
</dbReference>
<evidence type="ECO:0000313" key="2">
    <source>
        <dbReference type="EMBL" id="KAG5460581.1"/>
    </source>
</evidence>
<evidence type="ECO:0000313" key="3">
    <source>
        <dbReference type="Proteomes" id="UP000673691"/>
    </source>
</evidence>
<dbReference type="GO" id="GO:0005524">
    <property type="term" value="F:ATP binding"/>
    <property type="evidence" value="ECO:0007669"/>
    <property type="project" value="InterPro"/>
</dbReference>
<keyword evidence="3" id="KW-1185">Reference proteome</keyword>
<evidence type="ECO:0000259" key="1">
    <source>
        <dbReference type="Pfam" id="PF08326"/>
    </source>
</evidence>
<protein>
    <submittedName>
        <fullName evidence="2">Acetyl-CoA carboxylase</fullName>
    </submittedName>
</protein>
<dbReference type="GO" id="GO:0003989">
    <property type="term" value="F:acetyl-CoA carboxylase activity"/>
    <property type="evidence" value="ECO:0007669"/>
    <property type="project" value="InterPro"/>
</dbReference>
<accession>A0A8H8DJI0</accession>
<dbReference type="Proteomes" id="UP000673691">
    <property type="component" value="Unassembled WGS sequence"/>
</dbReference>
<name>A0A8H8DJI0_9FUNG</name>
<sequence length="686" mass="77817">MGPPYSIGDKVHQRFRHALRLLELILAGYENVGQLKSSIGILVETMRDPELPFLDFHEVFSTVSGRIPSSLQGELSRIVDASRKSVSGKVDEFPAAVIRKLLDDFPRESHMKPADVLAYRTQVGPLSEVIERYAGGLAGHERAVISSLLDRFIADEEPFGHSDDEEVVLDIRERHKSDVDYVIGLVLSHSKIATKSVLILQLLNHVQSKGLQPFDRSYARSLKRLAQLSGRGSSNVALRAREILIHSQLPAYEERMEQMEKILVNATTENVYGGATEFRPPALDAIRDLIRTHHVVFDVLPNFFYHPNEFVCLAALEVYARRAYNAYEVISLEHRTAEKPFLVEWSFVLKNRAVAPNGDHPKRVGSISDLAYLVPAKSNVLRRGAMGACASLEAIYPVMVRLLNIFKERQRDELEQKESANVINIALKIPVTSPVDDDMWVARFADITGHFRENLSSCHVRRVTFIIFRTGQYPGFFTFRAHDGYREDQTIRHVEPAMAYQLELSRLSNFNLKPIFVKNRQLHIYYAVGKDNPSDARFFVRGMVRPGRLREGISPEHYLVSESDRLLNDVLDNLEVVSSVHKNSDCNHLFVNFIPAFVLTVEQIESALRDFIHRHGKRLWRLRITVAEVRLGIQSHQDAQPVPIRCIISNVSGYVLRMEMYTEVLNDKGVPVLQSIRAGSPGSMNM</sequence>
<comment type="caution">
    <text evidence="2">The sequence shown here is derived from an EMBL/GenBank/DDBJ whole genome shotgun (WGS) entry which is preliminary data.</text>
</comment>
<feature type="domain" description="Acetyl-CoA carboxylase central" evidence="1">
    <location>
        <begin position="1"/>
        <end position="684"/>
    </location>
</feature>
<feature type="non-terminal residue" evidence="2">
    <location>
        <position position="686"/>
    </location>
</feature>
<dbReference type="InterPro" id="IPR013537">
    <property type="entry name" value="AcCoA_COase_cen"/>
</dbReference>
<organism evidence="2 3">
    <name type="scientific">Olpidium bornovanus</name>
    <dbReference type="NCBI Taxonomy" id="278681"/>
    <lineage>
        <taxon>Eukaryota</taxon>
        <taxon>Fungi</taxon>
        <taxon>Fungi incertae sedis</taxon>
        <taxon>Olpidiomycota</taxon>
        <taxon>Olpidiomycotina</taxon>
        <taxon>Olpidiomycetes</taxon>
        <taxon>Olpidiales</taxon>
        <taxon>Olpidiaceae</taxon>
        <taxon>Olpidium</taxon>
    </lineage>
</organism>
<dbReference type="PANTHER" id="PTHR45728">
    <property type="entry name" value="ACETYL-COA CARBOXYLASE, ISOFORM A"/>
    <property type="match status" value="1"/>
</dbReference>
<dbReference type="AlphaFoldDB" id="A0A8H8DJI0"/>
<dbReference type="PANTHER" id="PTHR45728:SF3">
    <property type="entry name" value="ACETYL-COA CARBOXYLASE"/>
    <property type="match status" value="1"/>
</dbReference>
<reference evidence="2 3" key="1">
    <citation type="journal article" name="Sci. Rep.">
        <title>Genome-scale phylogenetic analyses confirm Olpidium as the closest living zoosporic fungus to the non-flagellated, terrestrial fungi.</title>
        <authorList>
            <person name="Chang Y."/>
            <person name="Rochon D."/>
            <person name="Sekimoto S."/>
            <person name="Wang Y."/>
            <person name="Chovatia M."/>
            <person name="Sandor L."/>
            <person name="Salamov A."/>
            <person name="Grigoriev I.V."/>
            <person name="Stajich J.E."/>
            <person name="Spatafora J.W."/>
        </authorList>
    </citation>
    <scope>NUCLEOTIDE SEQUENCE [LARGE SCALE GENOMIC DNA]</scope>
    <source>
        <strain evidence="2">S191</strain>
    </source>
</reference>
<dbReference type="OrthoDB" id="14612at2759"/>